<dbReference type="Gene3D" id="3.40.50.1820">
    <property type="entry name" value="alpha/beta hydrolase"/>
    <property type="match status" value="1"/>
</dbReference>
<dbReference type="Proteomes" id="UP000565207">
    <property type="component" value="Unassembled WGS sequence"/>
</dbReference>
<dbReference type="AlphaFoldDB" id="A0A7K6N6P8"/>
<keyword evidence="4" id="KW-1185">Reference proteome</keyword>
<accession>A0A7K6N6P8</accession>
<evidence type="ECO:0000259" key="2">
    <source>
        <dbReference type="Pfam" id="PF00135"/>
    </source>
</evidence>
<dbReference type="InterPro" id="IPR029058">
    <property type="entry name" value="AB_hydrolase_fold"/>
</dbReference>
<proteinExistence type="inferred from homology"/>
<protein>
    <submittedName>
        <fullName evidence="3">EST5A Carboxylesterase</fullName>
    </submittedName>
</protein>
<feature type="non-terminal residue" evidence="3">
    <location>
        <position position="1"/>
    </location>
</feature>
<comment type="caution">
    <text evidence="3">The sequence shown here is derived from an EMBL/GenBank/DDBJ whole genome shotgun (WGS) entry which is preliminary data.</text>
</comment>
<dbReference type="EMBL" id="VZRU01004231">
    <property type="protein sequence ID" value="NWW44825.1"/>
    <property type="molecule type" value="Genomic_DNA"/>
</dbReference>
<evidence type="ECO:0000313" key="3">
    <source>
        <dbReference type="EMBL" id="NWW44825.1"/>
    </source>
</evidence>
<dbReference type="InterPro" id="IPR002018">
    <property type="entry name" value="CarbesteraseB"/>
</dbReference>
<gene>
    <name evidence="3" type="primary">Ces5a</name>
    <name evidence="3" type="ORF">PEDTOR_R00463</name>
</gene>
<dbReference type="SUPFAM" id="SSF53474">
    <property type="entry name" value="alpha/beta-Hydrolases"/>
    <property type="match status" value="1"/>
</dbReference>
<organism evidence="3 4">
    <name type="scientific">Pedionomus torquatus</name>
    <name type="common">Plains-wanderer</name>
    <dbReference type="NCBI Taxonomy" id="227192"/>
    <lineage>
        <taxon>Eukaryota</taxon>
        <taxon>Metazoa</taxon>
        <taxon>Chordata</taxon>
        <taxon>Craniata</taxon>
        <taxon>Vertebrata</taxon>
        <taxon>Euteleostomi</taxon>
        <taxon>Archelosauria</taxon>
        <taxon>Archosauria</taxon>
        <taxon>Dinosauria</taxon>
        <taxon>Saurischia</taxon>
        <taxon>Theropoda</taxon>
        <taxon>Coelurosauria</taxon>
        <taxon>Aves</taxon>
        <taxon>Neognathae</taxon>
        <taxon>Neoaves</taxon>
        <taxon>Charadriiformes</taxon>
        <taxon>Pedionomidae</taxon>
        <taxon>Pedionomus</taxon>
    </lineage>
</organism>
<evidence type="ECO:0000313" key="4">
    <source>
        <dbReference type="Proteomes" id="UP000565207"/>
    </source>
</evidence>
<reference evidence="3 4" key="1">
    <citation type="submission" date="2019-09" db="EMBL/GenBank/DDBJ databases">
        <title>Bird 10,000 Genomes (B10K) Project - Family phase.</title>
        <authorList>
            <person name="Zhang G."/>
        </authorList>
    </citation>
    <scope>NUCLEOTIDE SEQUENCE [LARGE SCALE GENOMIC DNA]</scope>
    <source>
        <strain evidence="3">B10K-DU-029-80</strain>
        <tissue evidence="3">Muscle</tissue>
    </source>
</reference>
<evidence type="ECO:0000256" key="1">
    <source>
        <dbReference type="ARBA" id="ARBA00005964"/>
    </source>
</evidence>
<feature type="non-terminal residue" evidence="3">
    <location>
        <position position="95"/>
    </location>
</feature>
<dbReference type="InterPro" id="IPR051093">
    <property type="entry name" value="Neuroligin/BSAL"/>
</dbReference>
<dbReference type="PANTHER" id="PTHR43903">
    <property type="entry name" value="NEUROLIGIN"/>
    <property type="match status" value="1"/>
</dbReference>
<sequence>MPSELVPAVVDEYLGNTEDPAELRDGFLDLLGDVGIVMPAIKVLNYHRESGAPAYFFEYQHRPTSYRDSKPEYVKADHGDEVGFVFGGPYLAGDI</sequence>
<feature type="domain" description="Carboxylesterase type B" evidence="2">
    <location>
        <begin position="3"/>
        <end position="92"/>
    </location>
</feature>
<dbReference type="Pfam" id="PF00135">
    <property type="entry name" value="COesterase"/>
    <property type="match status" value="1"/>
</dbReference>
<name>A0A7K6N6P8_PEDTO</name>
<comment type="similarity">
    <text evidence="1">Belongs to the type-B carboxylesterase/lipase family.</text>
</comment>